<reference evidence="21" key="2">
    <citation type="submission" date="2006-05" db="EMBL/GenBank/DDBJ databases">
        <title>Sequencing of the draft genome and assembly of Desulfuromonas acetoxidans DSM 684.</title>
        <authorList>
            <consortium name="US DOE Joint Genome Institute (JGI-PGF)"/>
            <person name="Copeland A."/>
            <person name="Lucas S."/>
            <person name="Lapidus A."/>
            <person name="Barry K."/>
            <person name="Detter J.C."/>
            <person name="Glavina del Rio T."/>
            <person name="Hammon N."/>
            <person name="Israni S."/>
            <person name="Dalin E."/>
            <person name="Tice H."/>
            <person name="Bruce D."/>
            <person name="Pitluck S."/>
            <person name="Richardson P."/>
        </authorList>
    </citation>
    <scope>NUCLEOTIDE SEQUENCE [LARGE SCALE GENOMIC DNA]</scope>
    <source>
        <strain evidence="21">DSM 684</strain>
    </source>
</reference>
<dbReference type="Pfam" id="PF24621">
    <property type="entry name" value="DHQS_C"/>
    <property type="match status" value="1"/>
</dbReference>
<reference evidence="21" key="1">
    <citation type="submission" date="2006-05" db="EMBL/GenBank/DDBJ databases">
        <title>Annotation of the draft genome assembly of Desulfuromonas acetoxidans DSM 684.</title>
        <authorList>
            <consortium name="US DOE Joint Genome Institute (JGI-ORNL)"/>
            <person name="Larimer F."/>
            <person name="Land M."/>
            <person name="Hauser L."/>
        </authorList>
    </citation>
    <scope>NUCLEOTIDE SEQUENCE [LARGE SCALE GENOMIC DNA]</scope>
    <source>
        <strain evidence="21">DSM 684</strain>
    </source>
</reference>
<accession>Q1K2X6</accession>
<comment type="catalytic activity">
    <reaction evidence="1 18">
        <text>7-phospho-2-dehydro-3-deoxy-D-arabino-heptonate = 3-dehydroquinate + phosphate</text>
        <dbReference type="Rhea" id="RHEA:21968"/>
        <dbReference type="ChEBI" id="CHEBI:32364"/>
        <dbReference type="ChEBI" id="CHEBI:43474"/>
        <dbReference type="ChEBI" id="CHEBI:58394"/>
        <dbReference type="EC" id="4.2.3.4"/>
    </reaction>
</comment>
<evidence type="ECO:0000256" key="14">
    <source>
        <dbReference type="ARBA" id="ARBA00023027"/>
    </source>
</evidence>
<dbReference type="GO" id="GO:0009423">
    <property type="term" value="P:chorismate biosynthetic process"/>
    <property type="evidence" value="ECO:0007669"/>
    <property type="project" value="UniProtKB-UniRule"/>
</dbReference>
<dbReference type="NCBIfam" id="TIGR01357">
    <property type="entry name" value="aroB"/>
    <property type="match status" value="1"/>
</dbReference>
<feature type="binding site" evidence="18">
    <location>
        <position position="143"/>
    </location>
    <ligand>
        <name>NAD(+)</name>
        <dbReference type="ChEBI" id="CHEBI:57540"/>
    </ligand>
</feature>
<dbReference type="Gene3D" id="1.20.1090.10">
    <property type="entry name" value="Dehydroquinate synthase-like - alpha domain"/>
    <property type="match status" value="1"/>
</dbReference>
<comment type="similarity">
    <text evidence="6 18">Belongs to the sugar phosphate cyclases superfamily. Dehydroquinate synthase family.</text>
</comment>
<dbReference type="InterPro" id="IPR016037">
    <property type="entry name" value="DHQ_synth_AroB"/>
</dbReference>
<keyword evidence="11 18" id="KW-0479">Metal-binding</keyword>
<comment type="caution">
    <text evidence="21">The sequence shown here is derived from an EMBL/GenBank/DDBJ whole genome shotgun (WGS) entry which is preliminary data.</text>
</comment>
<dbReference type="UniPathway" id="UPA00053">
    <property type="reaction ID" value="UER00085"/>
</dbReference>
<sequence length="358" mass="38850">MEQLSVGLGDRSYQILITHHGFSGLSEELQRIQFPGKVVIVTNTTVLPLYGSLVSQLLTESGYDVEQIVVEDGESYKNAETLNTIYTRLIELGCDRHSGIIALGGGVVGDMAGYAAATFLRGIPFVQIPTTVLAQVDSSVGGKTAINHPLGKNLIGAFYQPWAVFINVATLETLDQRNVLAGIAEVIKYGVMFDETFFSWLEEHVEPLLSLDTEALAYAVRRSCELKAEVVAADERESSVRAVLNFGHTFGHAVEQLSGYGTVLHGEAVAIGMLVAANVSRLMELCQDSDVERLTRLLEAFGFVTQPPPFSLEDYLAAMGRDKKVHGGILRFIVNVGIGESRIVSLEDPESVFKSVLG</sequence>
<feature type="binding site" evidence="18">
    <location>
        <position position="265"/>
    </location>
    <ligand>
        <name>Zn(2+)</name>
        <dbReference type="ChEBI" id="CHEBI:29105"/>
    </ligand>
</feature>
<keyword evidence="17 18" id="KW-0170">Cobalt</keyword>
<evidence type="ECO:0000259" key="20">
    <source>
        <dbReference type="Pfam" id="PF24621"/>
    </source>
</evidence>
<dbReference type="EC" id="4.2.3.4" evidence="7 18"/>
<dbReference type="CDD" id="cd08195">
    <property type="entry name" value="DHQS"/>
    <property type="match status" value="1"/>
</dbReference>
<comment type="function">
    <text evidence="3 18">Catalyzes the conversion of 3-deoxy-D-arabino-heptulosonate 7-phosphate (DAHP) to dehydroquinate (DHQ).</text>
</comment>
<dbReference type="FunFam" id="3.40.50.1970:FF:000001">
    <property type="entry name" value="3-dehydroquinate synthase"/>
    <property type="match status" value="1"/>
</dbReference>
<evidence type="ECO:0000256" key="5">
    <source>
        <dbReference type="ARBA" id="ARBA00004661"/>
    </source>
</evidence>
<dbReference type="RefSeq" id="WP_005998181.1">
    <property type="nucleotide sequence ID" value="NZ_AAEW02000003.1"/>
</dbReference>
<keyword evidence="12 18" id="KW-0547">Nucleotide-binding</keyword>
<evidence type="ECO:0000256" key="13">
    <source>
        <dbReference type="ARBA" id="ARBA00022833"/>
    </source>
</evidence>
<dbReference type="InterPro" id="IPR030960">
    <property type="entry name" value="DHQS/DOIS_N"/>
</dbReference>
<keyword evidence="14 18" id="KW-0520">NAD</keyword>
<dbReference type="Proteomes" id="UP000005695">
    <property type="component" value="Unassembled WGS sequence"/>
</dbReference>
<evidence type="ECO:0000256" key="18">
    <source>
        <dbReference type="HAMAP-Rule" id="MF_00110"/>
    </source>
</evidence>
<evidence type="ECO:0000256" key="4">
    <source>
        <dbReference type="ARBA" id="ARBA00004496"/>
    </source>
</evidence>
<dbReference type="GO" id="GO:0008652">
    <property type="term" value="P:amino acid biosynthetic process"/>
    <property type="evidence" value="ECO:0007669"/>
    <property type="project" value="UniProtKB-KW"/>
</dbReference>
<dbReference type="SUPFAM" id="SSF56796">
    <property type="entry name" value="Dehydroquinate synthase-like"/>
    <property type="match status" value="1"/>
</dbReference>
<comment type="pathway">
    <text evidence="5 18">Metabolic intermediate biosynthesis; chorismate biosynthesis; chorismate from D-erythrose 4-phosphate and phosphoenolpyruvate: step 2/7.</text>
</comment>
<feature type="binding site" evidence="18">
    <location>
        <begin position="72"/>
        <end position="77"/>
    </location>
    <ligand>
        <name>NAD(+)</name>
        <dbReference type="ChEBI" id="CHEBI:57540"/>
    </ligand>
</feature>
<keyword evidence="22" id="KW-1185">Reference proteome</keyword>
<feature type="binding site" evidence="18">
    <location>
        <begin position="106"/>
        <end position="110"/>
    </location>
    <ligand>
        <name>NAD(+)</name>
        <dbReference type="ChEBI" id="CHEBI:57540"/>
    </ligand>
</feature>
<evidence type="ECO:0000256" key="8">
    <source>
        <dbReference type="ARBA" id="ARBA00017684"/>
    </source>
</evidence>
<dbReference type="AlphaFoldDB" id="Q1K2X6"/>
<feature type="domain" description="3-dehydroquinate synthase N-terminal" evidence="19">
    <location>
        <begin position="68"/>
        <end position="179"/>
    </location>
</feature>
<feature type="binding site" evidence="18">
    <location>
        <position position="185"/>
    </location>
    <ligand>
        <name>Zn(2+)</name>
        <dbReference type="ChEBI" id="CHEBI:29105"/>
    </ligand>
</feature>
<evidence type="ECO:0000313" key="22">
    <source>
        <dbReference type="Proteomes" id="UP000005695"/>
    </source>
</evidence>
<dbReference type="GO" id="GO:0003856">
    <property type="term" value="F:3-dehydroquinate synthase activity"/>
    <property type="evidence" value="ECO:0007669"/>
    <property type="project" value="UniProtKB-UniRule"/>
</dbReference>
<comment type="cofactor">
    <cofactor evidence="18">
        <name>Co(2+)</name>
        <dbReference type="ChEBI" id="CHEBI:48828"/>
    </cofactor>
    <cofactor evidence="18">
        <name>Zn(2+)</name>
        <dbReference type="ChEBI" id="CHEBI:29105"/>
    </cofactor>
    <text evidence="18">Binds 1 divalent metal cation per subunit. Can use either Co(2+) or Zn(2+).</text>
</comment>
<dbReference type="OrthoDB" id="9806583at2"/>
<feature type="binding site" evidence="18">
    <location>
        <position position="152"/>
    </location>
    <ligand>
        <name>NAD(+)</name>
        <dbReference type="ChEBI" id="CHEBI:57540"/>
    </ligand>
</feature>
<dbReference type="HAMAP" id="MF_00110">
    <property type="entry name" value="DHQ_synthase"/>
    <property type="match status" value="1"/>
</dbReference>
<evidence type="ECO:0000256" key="3">
    <source>
        <dbReference type="ARBA" id="ARBA00003485"/>
    </source>
</evidence>
<keyword evidence="13 18" id="KW-0862">Zinc</keyword>
<organism evidence="21 22">
    <name type="scientific">Desulfuromonas acetoxidans (strain DSM 684 / 11070)</name>
    <dbReference type="NCBI Taxonomy" id="281689"/>
    <lineage>
        <taxon>Bacteria</taxon>
        <taxon>Pseudomonadati</taxon>
        <taxon>Thermodesulfobacteriota</taxon>
        <taxon>Desulfuromonadia</taxon>
        <taxon>Desulfuromonadales</taxon>
        <taxon>Desulfuromonadaceae</taxon>
        <taxon>Desulfuromonas</taxon>
    </lineage>
</organism>
<evidence type="ECO:0000259" key="19">
    <source>
        <dbReference type="Pfam" id="PF01761"/>
    </source>
</evidence>
<comment type="subcellular location">
    <subcellularLocation>
        <location evidence="4 18">Cytoplasm</location>
    </subcellularLocation>
</comment>
<evidence type="ECO:0000256" key="12">
    <source>
        <dbReference type="ARBA" id="ARBA00022741"/>
    </source>
</evidence>
<dbReference type="InterPro" id="IPR030963">
    <property type="entry name" value="DHQ_synth_fam"/>
</dbReference>
<evidence type="ECO:0000256" key="1">
    <source>
        <dbReference type="ARBA" id="ARBA00001393"/>
    </source>
</evidence>
<evidence type="ECO:0000256" key="15">
    <source>
        <dbReference type="ARBA" id="ARBA00023141"/>
    </source>
</evidence>
<protein>
    <recommendedName>
        <fullName evidence="8 18">3-dehydroquinate synthase</fullName>
        <shortName evidence="18">DHQS</shortName>
        <ecNumber evidence="7 18">4.2.3.4</ecNumber>
    </recommendedName>
</protein>
<dbReference type="Gene3D" id="3.40.50.1970">
    <property type="match status" value="1"/>
</dbReference>
<feature type="binding site" evidence="18">
    <location>
        <position position="248"/>
    </location>
    <ligand>
        <name>Zn(2+)</name>
        <dbReference type="ChEBI" id="CHEBI:29105"/>
    </ligand>
</feature>
<keyword evidence="16 18" id="KW-0456">Lyase</keyword>
<evidence type="ECO:0000256" key="9">
    <source>
        <dbReference type="ARBA" id="ARBA00022490"/>
    </source>
</evidence>
<dbReference type="GO" id="GO:0000166">
    <property type="term" value="F:nucleotide binding"/>
    <property type="evidence" value="ECO:0007669"/>
    <property type="project" value="UniProtKB-KW"/>
</dbReference>
<evidence type="ECO:0000256" key="10">
    <source>
        <dbReference type="ARBA" id="ARBA00022605"/>
    </source>
</evidence>
<dbReference type="InterPro" id="IPR050071">
    <property type="entry name" value="Dehydroquinate_synthase"/>
</dbReference>
<evidence type="ECO:0000256" key="7">
    <source>
        <dbReference type="ARBA" id="ARBA00013031"/>
    </source>
</evidence>
<gene>
    <name evidence="18" type="primary">aroB</name>
    <name evidence="21" type="ORF">Dace_2007</name>
</gene>
<dbReference type="EMBL" id="AAEW02000003">
    <property type="protein sequence ID" value="EAT16755.1"/>
    <property type="molecule type" value="Genomic_DNA"/>
</dbReference>
<dbReference type="GO" id="GO:0046872">
    <property type="term" value="F:metal ion binding"/>
    <property type="evidence" value="ECO:0007669"/>
    <property type="project" value="UniProtKB-KW"/>
</dbReference>
<proteinExistence type="inferred from homology"/>
<feature type="binding site" evidence="18">
    <location>
        <begin position="170"/>
        <end position="173"/>
    </location>
    <ligand>
        <name>NAD(+)</name>
        <dbReference type="ChEBI" id="CHEBI:57540"/>
    </ligand>
</feature>
<evidence type="ECO:0000313" key="21">
    <source>
        <dbReference type="EMBL" id="EAT16755.1"/>
    </source>
</evidence>
<dbReference type="PANTHER" id="PTHR43622:SF7">
    <property type="entry name" value="3-DEHYDROQUINATE SYNTHASE, CHLOROPLASTIC"/>
    <property type="match status" value="1"/>
</dbReference>
<comment type="cofactor">
    <cofactor evidence="2 18">
        <name>NAD(+)</name>
        <dbReference type="ChEBI" id="CHEBI:57540"/>
    </cofactor>
</comment>
<keyword evidence="15 18" id="KW-0057">Aromatic amino acid biosynthesis</keyword>
<name>Q1K2X6_DESA6</name>
<evidence type="ECO:0000256" key="11">
    <source>
        <dbReference type="ARBA" id="ARBA00022723"/>
    </source>
</evidence>
<feature type="domain" description="3-dehydroquinate synthase C-terminal" evidence="20">
    <location>
        <begin position="182"/>
        <end position="325"/>
    </location>
</feature>
<dbReference type="PIRSF" id="PIRSF001455">
    <property type="entry name" value="DHQ_synth"/>
    <property type="match status" value="1"/>
</dbReference>
<evidence type="ECO:0000256" key="17">
    <source>
        <dbReference type="ARBA" id="ARBA00023285"/>
    </source>
</evidence>
<dbReference type="GO" id="GO:0005737">
    <property type="term" value="C:cytoplasm"/>
    <property type="evidence" value="ECO:0007669"/>
    <property type="project" value="UniProtKB-SubCell"/>
</dbReference>
<evidence type="ECO:0000256" key="2">
    <source>
        <dbReference type="ARBA" id="ARBA00001911"/>
    </source>
</evidence>
<keyword evidence="9 18" id="KW-0963">Cytoplasm</keyword>
<feature type="binding site" evidence="18">
    <location>
        <begin position="130"/>
        <end position="131"/>
    </location>
    <ligand>
        <name>NAD(+)</name>
        <dbReference type="ChEBI" id="CHEBI:57540"/>
    </ligand>
</feature>
<evidence type="ECO:0000256" key="16">
    <source>
        <dbReference type="ARBA" id="ARBA00023239"/>
    </source>
</evidence>
<evidence type="ECO:0000256" key="6">
    <source>
        <dbReference type="ARBA" id="ARBA00005412"/>
    </source>
</evidence>
<dbReference type="InterPro" id="IPR056179">
    <property type="entry name" value="DHQS_C"/>
</dbReference>
<keyword evidence="10 18" id="KW-0028">Amino-acid biosynthesis</keyword>
<dbReference type="Pfam" id="PF01761">
    <property type="entry name" value="DHQ_synthase"/>
    <property type="match status" value="1"/>
</dbReference>
<dbReference type="PANTHER" id="PTHR43622">
    <property type="entry name" value="3-DEHYDROQUINATE SYNTHASE"/>
    <property type="match status" value="1"/>
</dbReference>
<dbReference type="GO" id="GO:0009073">
    <property type="term" value="P:aromatic amino acid family biosynthetic process"/>
    <property type="evidence" value="ECO:0007669"/>
    <property type="project" value="UniProtKB-KW"/>
</dbReference>